<reference evidence="10" key="1">
    <citation type="journal article" date="2010" name="BMC Genomics">
        <title>Salmo salar and Esox lucius full-length cDNA sequences reveal changes in evolutionary pressures on a post-tetraploidization genome.</title>
        <authorList>
            <person name="Leong J.S."/>
            <person name="Jantzen S.G."/>
            <person name="von Schalburg K.R."/>
            <person name="Cooper G.A."/>
            <person name="Messmer A.M."/>
            <person name="Liao N.Y."/>
            <person name="Munro S."/>
            <person name="Moore R."/>
            <person name="Holt R.A."/>
            <person name="Jones S.J."/>
            <person name="Davidson W.S."/>
            <person name="Koop B.F."/>
        </authorList>
    </citation>
    <scope>NUCLEOTIDE SEQUENCE</scope>
    <source>
        <tissue evidence="10">Head kidney</tissue>
    </source>
</reference>
<evidence type="ECO:0000313" key="10">
    <source>
        <dbReference type="EMBL" id="ACO14097.1"/>
    </source>
</evidence>
<dbReference type="Gene3D" id="1.20.1070.10">
    <property type="entry name" value="Rhodopsin 7-helix transmembrane proteins"/>
    <property type="match status" value="1"/>
</dbReference>
<evidence type="ECO:0000256" key="5">
    <source>
        <dbReference type="ARBA" id="ARBA00023136"/>
    </source>
</evidence>
<evidence type="ECO:0000256" key="6">
    <source>
        <dbReference type="ARBA" id="ARBA00023170"/>
    </source>
</evidence>
<evidence type="ECO:0000256" key="2">
    <source>
        <dbReference type="ARBA" id="ARBA00022692"/>
    </source>
</evidence>
<feature type="transmembrane region" description="Helical" evidence="8">
    <location>
        <begin position="65"/>
        <end position="83"/>
    </location>
</feature>
<dbReference type="GO" id="GO:0004930">
    <property type="term" value="F:G protein-coupled receptor activity"/>
    <property type="evidence" value="ECO:0007669"/>
    <property type="project" value="UniProtKB-KW"/>
</dbReference>
<keyword evidence="7" id="KW-0807">Transducer</keyword>
<feature type="domain" description="G-protein coupled receptors family 1 profile" evidence="9">
    <location>
        <begin position="44"/>
        <end position="226"/>
    </location>
</feature>
<protein>
    <submittedName>
        <fullName evidence="10">Probable G-protein coupled receptor 88</fullName>
    </submittedName>
</protein>
<keyword evidence="3 8" id="KW-1133">Transmembrane helix</keyword>
<keyword evidence="5 8" id="KW-0472">Membrane</keyword>
<dbReference type="AlphaFoldDB" id="C1BYJ4"/>
<accession>C1BYJ4</accession>
<dbReference type="GO" id="GO:0016020">
    <property type="term" value="C:membrane"/>
    <property type="evidence" value="ECO:0007669"/>
    <property type="project" value="UniProtKB-SubCell"/>
</dbReference>
<dbReference type="SUPFAM" id="SSF81321">
    <property type="entry name" value="Family A G protein-coupled receptor-like"/>
    <property type="match status" value="1"/>
</dbReference>
<reference evidence="10" key="2">
    <citation type="submission" date="2010-07" db="EMBL/GenBank/DDBJ databases">
        <title>Esox lucius ESTs and full-length cDNAs.</title>
        <authorList>
            <consortium name="cGRASP (B.F. Koop &amp; W.S. Davidson)"/>
            <person name="Leong J."/>
            <person name="Jantzen S."/>
            <person name="Cooper G."/>
            <person name="Davidson W.S."/>
            <person name="Koop B.F."/>
        </authorList>
    </citation>
    <scope>NUCLEOTIDE SEQUENCE</scope>
    <source>
        <tissue evidence="10">Head kidney</tissue>
    </source>
</reference>
<evidence type="ECO:0000256" key="7">
    <source>
        <dbReference type="ARBA" id="ARBA00023224"/>
    </source>
</evidence>
<gene>
    <name evidence="10" type="primary">GPR88</name>
</gene>
<dbReference type="PANTHER" id="PTHR24240">
    <property type="entry name" value="OPSIN"/>
    <property type="match status" value="1"/>
</dbReference>
<keyword evidence="6 10" id="KW-0675">Receptor</keyword>
<feature type="transmembrane region" description="Helical" evidence="8">
    <location>
        <begin position="146"/>
        <end position="164"/>
    </location>
</feature>
<dbReference type="PRINTS" id="PR00237">
    <property type="entry name" value="GPCRRHODOPSN"/>
</dbReference>
<comment type="subcellular location">
    <subcellularLocation>
        <location evidence="1">Membrane</location>
        <topology evidence="1">Multi-pass membrane protein</topology>
    </subcellularLocation>
</comment>
<sequence length="226" mass="24780">MENICSSKMMRNDSVQLTGCDVGHNAKISLTALYSLMCLFGTILNLLVVYLVVTFKKLRTASNAFIVNGCVADLLVCAFWMPHEAVGMSYGSPFAAGYQAFKDALLFLGIIVSLLSHSLIAINRYVLITKSPATYLSIYQKRHTEWMISASWLSALGFLLPWITSSQYPLDGCSYLPASAASLLRGGKPILSDSFAAGTLVFTIIGQTVVVLYLLFQKFSARYRSV</sequence>
<keyword evidence="4" id="KW-0297">G-protein coupled receptor</keyword>
<evidence type="ECO:0000256" key="8">
    <source>
        <dbReference type="SAM" id="Phobius"/>
    </source>
</evidence>
<feature type="transmembrane region" description="Helical" evidence="8">
    <location>
        <begin position="195"/>
        <end position="216"/>
    </location>
</feature>
<dbReference type="EMBL" id="BT079673">
    <property type="protein sequence ID" value="ACO14097.1"/>
    <property type="molecule type" value="mRNA"/>
</dbReference>
<name>C1BYJ4_ESOLU</name>
<dbReference type="Pfam" id="PF00001">
    <property type="entry name" value="7tm_1"/>
    <property type="match status" value="1"/>
</dbReference>
<proteinExistence type="evidence at transcript level"/>
<dbReference type="InterPro" id="IPR017452">
    <property type="entry name" value="GPCR_Rhodpsn_7TM"/>
</dbReference>
<evidence type="ECO:0000256" key="3">
    <source>
        <dbReference type="ARBA" id="ARBA00022989"/>
    </source>
</evidence>
<evidence type="ECO:0000256" key="1">
    <source>
        <dbReference type="ARBA" id="ARBA00004141"/>
    </source>
</evidence>
<dbReference type="PROSITE" id="PS50262">
    <property type="entry name" value="G_PROTEIN_RECEP_F1_2"/>
    <property type="match status" value="1"/>
</dbReference>
<dbReference type="InterPro" id="IPR000276">
    <property type="entry name" value="GPCR_Rhodpsn"/>
</dbReference>
<feature type="transmembrane region" description="Helical" evidence="8">
    <location>
        <begin position="32"/>
        <end position="53"/>
    </location>
</feature>
<dbReference type="InterPro" id="IPR050125">
    <property type="entry name" value="GPCR_opsins"/>
</dbReference>
<organism evidence="10">
    <name type="scientific">Esox lucius</name>
    <name type="common">Northern pike</name>
    <dbReference type="NCBI Taxonomy" id="8010"/>
    <lineage>
        <taxon>Eukaryota</taxon>
        <taxon>Metazoa</taxon>
        <taxon>Chordata</taxon>
        <taxon>Craniata</taxon>
        <taxon>Vertebrata</taxon>
        <taxon>Euteleostomi</taxon>
        <taxon>Actinopterygii</taxon>
        <taxon>Neopterygii</taxon>
        <taxon>Teleostei</taxon>
        <taxon>Protacanthopterygii</taxon>
        <taxon>Esociformes</taxon>
        <taxon>Esocidae</taxon>
        <taxon>Esox</taxon>
    </lineage>
</organism>
<feature type="transmembrane region" description="Helical" evidence="8">
    <location>
        <begin position="103"/>
        <end position="126"/>
    </location>
</feature>
<evidence type="ECO:0000259" key="9">
    <source>
        <dbReference type="PROSITE" id="PS50262"/>
    </source>
</evidence>
<keyword evidence="2 8" id="KW-0812">Transmembrane</keyword>
<evidence type="ECO:0000256" key="4">
    <source>
        <dbReference type="ARBA" id="ARBA00023040"/>
    </source>
</evidence>